<protein>
    <submittedName>
        <fullName evidence="3">ATPase</fullName>
    </submittedName>
</protein>
<accession>A0A512M9V7</accession>
<dbReference type="InterPro" id="IPR049673">
    <property type="entry name" value="QatA"/>
</dbReference>
<gene>
    <name evidence="3" type="ORF">BGE01nite_24020</name>
</gene>
<dbReference type="Proteomes" id="UP000321577">
    <property type="component" value="Unassembled WGS sequence"/>
</dbReference>
<dbReference type="OrthoDB" id="88903at2"/>
<dbReference type="EMBL" id="BKAG01000014">
    <property type="protein sequence ID" value="GEP43111.1"/>
    <property type="molecule type" value="Genomic_DNA"/>
</dbReference>
<dbReference type="InterPro" id="IPR052754">
    <property type="entry name" value="NTPase_KAP_P-loop"/>
</dbReference>
<keyword evidence="4" id="KW-1185">Reference proteome</keyword>
<evidence type="ECO:0000313" key="3">
    <source>
        <dbReference type="EMBL" id="GEP43111.1"/>
    </source>
</evidence>
<dbReference type="Pfam" id="PF07693">
    <property type="entry name" value="KAP_NTPase"/>
    <property type="match status" value="1"/>
</dbReference>
<comment type="caution">
    <text evidence="3">The sequence shown here is derived from an EMBL/GenBank/DDBJ whole genome shotgun (WGS) entry which is preliminary data.</text>
</comment>
<dbReference type="Gene3D" id="3.40.50.300">
    <property type="entry name" value="P-loop containing nucleotide triphosphate hydrolases"/>
    <property type="match status" value="1"/>
</dbReference>
<dbReference type="AlphaFoldDB" id="A0A512M9V7"/>
<proteinExistence type="predicted"/>
<dbReference type="PANTHER" id="PTHR22674:SF6">
    <property type="entry name" value="NTPASE KAP FAMILY P-LOOP DOMAIN-CONTAINING PROTEIN 1"/>
    <property type="match status" value="1"/>
</dbReference>
<organism evidence="3 4">
    <name type="scientific">Brevifollis gellanilyticus</name>
    <dbReference type="NCBI Taxonomy" id="748831"/>
    <lineage>
        <taxon>Bacteria</taxon>
        <taxon>Pseudomonadati</taxon>
        <taxon>Verrucomicrobiota</taxon>
        <taxon>Verrucomicrobiia</taxon>
        <taxon>Verrucomicrobiales</taxon>
        <taxon>Verrucomicrobiaceae</taxon>
    </lineage>
</organism>
<dbReference type="NCBIfam" id="NF041923">
    <property type="entry name" value="QatA"/>
    <property type="match status" value="1"/>
</dbReference>
<evidence type="ECO:0000259" key="2">
    <source>
        <dbReference type="Pfam" id="PF07693"/>
    </source>
</evidence>
<dbReference type="PANTHER" id="PTHR22674">
    <property type="entry name" value="NTPASE, KAP FAMILY P-LOOP DOMAIN-CONTAINING 1"/>
    <property type="match status" value="1"/>
</dbReference>
<dbReference type="InterPro" id="IPR011646">
    <property type="entry name" value="KAP_P-loop"/>
</dbReference>
<dbReference type="InterPro" id="IPR027417">
    <property type="entry name" value="P-loop_NTPase"/>
</dbReference>
<feature type="compositionally biased region" description="Basic and acidic residues" evidence="1">
    <location>
        <begin position="430"/>
        <end position="449"/>
    </location>
</feature>
<dbReference type="RefSeq" id="WP_146850690.1">
    <property type="nucleotide sequence ID" value="NZ_BKAG01000014.1"/>
</dbReference>
<feature type="region of interest" description="Disordered" evidence="1">
    <location>
        <begin position="424"/>
        <end position="449"/>
    </location>
</feature>
<feature type="domain" description="KAP NTPase" evidence="2">
    <location>
        <begin position="16"/>
        <end position="381"/>
    </location>
</feature>
<evidence type="ECO:0000313" key="4">
    <source>
        <dbReference type="Proteomes" id="UP000321577"/>
    </source>
</evidence>
<sequence>MFLSDNETKTDLLYYESIAFTVVELVKADTEKPISIGIHGDWGAGKSSVLAMIENAFNDNKEFLCLRFNGWTFQGFEDAKTALLEGIVEAMKEARPTSEVVKEKATKLFQRIDWFKVAKKTGGLLLTLGTGLPLGAVAEGLADKLRKAIGKSEEEVNASTIKGFLETQGGVLKDEEVGNMARQIQKFRDEFAEFIRTLGIKRLVVQIDDLDRCLPETAIQTLEAAKLFLFLPQVAFIVAADEGMIEYSVKRHFPDLPIGPAGASYARAYLEKLIQVPFRIPALGDGEIHAYIALLMAEAALGSENGQFNNLLLAAREKLRRPWEGERLDYESLKKKYPALPDEVRDGIMLSDQIASILARGTQGNPRQVKRFINSLMLRQTIANARGMKGMINRPVLAKLMLAERFQPDLYTELAKAANESRSGKIKQLGRLEEPADAEDGKKQKKDDEWARWEGDEWTKQWALLQPKLNDEDLRPYVFVTRDKKALFGAQGAGPLDELADLLMGPRIQVTAQRQKIKGISEQDATAVFGKLRSRIMAEDSYADQTSGDGPAGFPGMLALMGEHKGLEPDFVRFLSDAPVSKLGAWAVKHVTRFSGDAARQWIELTQRWSSQTENKLFAKSVEAVMTQTRK</sequence>
<name>A0A512M9V7_9BACT</name>
<dbReference type="SUPFAM" id="SSF52540">
    <property type="entry name" value="P-loop containing nucleoside triphosphate hydrolases"/>
    <property type="match status" value="1"/>
</dbReference>
<evidence type="ECO:0000256" key="1">
    <source>
        <dbReference type="SAM" id="MobiDB-lite"/>
    </source>
</evidence>
<reference evidence="3 4" key="1">
    <citation type="submission" date="2019-07" db="EMBL/GenBank/DDBJ databases">
        <title>Whole genome shotgun sequence of Brevifollis gellanilyticus NBRC 108608.</title>
        <authorList>
            <person name="Hosoyama A."/>
            <person name="Uohara A."/>
            <person name="Ohji S."/>
            <person name="Ichikawa N."/>
        </authorList>
    </citation>
    <scope>NUCLEOTIDE SEQUENCE [LARGE SCALE GENOMIC DNA]</scope>
    <source>
        <strain evidence="3 4">NBRC 108608</strain>
    </source>
</reference>